<feature type="transmembrane region" description="Helical" evidence="1">
    <location>
        <begin position="110"/>
        <end position="129"/>
    </location>
</feature>
<dbReference type="RefSeq" id="WP_185136123.1">
    <property type="nucleotide sequence ID" value="NZ_JACJVR010000047.1"/>
</dbReference>
<dbReference type="AlphaFoldDB" id="A0A841U2F1"/>
<sequence>MNASACKKGIWLGVAFRSFAVLFAAAGLLMLQGLSEGLEPWVRSFLASTPLEEGVRFHAAAHGALIGILFSFSLLAMLKEPLSKPLLLNFYIVGHLIFLATLSATDPALAKQSFFVFILFTVVLVVLYATYGGRREIFRPSEPKAMNRTLLLLTGIALLALSPFIVRGLIEQAGDGQMQFRWGEGAALGLTLLYAGYLTATSRTGARALGYLQALAYAYMGAASLTLPDYPGSWGLWGGLAAIAYGIVYGAVVRLQLAPRPATAAQGAVDTRTE</sequence>
<feature type="transmembrane region" description="Helical" evidence="1">
    <location>
        <begin position="59"/>
        <end position="78"/>
    </location>
</feature>
<dbReference type="Proteomes" id="UP000553776">
    <property type="component" value="Unassembled WGS sequence"/>
</dbReference>
<comment type="caution">
    <text evidence="2">The sequence shown here is derived from an EMBL/GenBank/DDBJ whole genome shotgun (WGS) entry which is preliminary data.</text>
</comment>
<keyword evidence="3" id="KW-1185">Reference proteome</keyword>
<feature type="transmembrane region" description="Helical" evidence="1">
    <location>
        <begin position="208"/>
        <end position="228"/>
    </location>
</feature>
<feature type="transmembrane region" description="Helical" evidence="1">
    <location>
        <begin position="85"/>
        <end position="104"/>
    </location>
</feature>
<organism evidence="2 3">
    <name type="scientific">Cohnella xylanilytica</name>
    <dbReference type="NCBI Taxonomy" id="557555"/>
    <lineage>
        <taxon>Bacteria</taxon>
        <taxon>Bacillati</taxon>
        <taxon>Bacillota</taxon>
        <taxon>Bacilli</taxon>
        <taxon>Bacillales</taxon>
        <taxon>Paenibacillaceae</taxon>
        <taxon>Cohnella</taxon>
    </lineage>
</organism>
<reference evidence="2 3" key="1">
    <citation type="submission" date="2020-08" db="EMBL/GenBank/DDBJ databases">
        <title>Cohnella phylogeny.</title>
        <authorList>
            <person name="Dunlap C."/>
        </authorList>
    </citation>
    <scope>NUCLEOTIDE SEQUENCE [LARGE SCALE GENOMIC DNA]</scope>
    <source>
        <strain evidence="2 3">DSM 25239</strain>
    </source>
</reference>
<accession>A0A841U2F1</accession>
<feature type="transmembrane region" description="Helical" evidence="1">
    <location>
        <begin position="234"/>
        <end position="252"/>
    </location>
</feature>
<keyword evidence="1" id="KW-0812">Transmembrane</keyword>
<evidence type="ECO:0000313" key="3">
    <source>
        <dbReference type="Proteomes" id="UP000553776"/>
    </source>
</evidence>
<gene>
    <name evidence="2" type="ORF">H7B90_12050</name>
</gene>
<keyword evidence="1" id="KW-0472">Membrane</keyword>
<dbReference type="EMBL" id="JACJVR010000047">
    <property type="protein sequence ID" value="MBB6692134.1"/>
    <property type="molecule type" value="Genomic_DNA"/>
</dbReference>
<keyword evidence="1" id="KW-1133">Transmembrane helix</keyword>
<proteinExistence type="predicted"/>
<feature type="transmembrane region" description="Helical" evidence="1">
    <location>
        <begin position="182"/>
        <end position="201"/>
    </location>
</feature>
<name>A0A841U2F1_9BACL</name>
<evidence type="ECO:0000256" key="1">
    <source>
        <dbReference type="SAM" id="Phobius"/>
    </source>
</evidence>
<evidence type="ECO:0000313" key="2">
    <source>
        <dbReference type="EMBL" id="MBB6692134.1"/>
    </source>
</evidence>
<protein>
    <submittedName>
        <fullName evidence="2">Uncharacterized protein</fullName>
    </submittedName>
</protein>
<feature type="transmembrane region" description="Helical" evidence="1">
    <location>
        <begin position="150"/>
        <end position="170"/>
    </location>
</feature>